<dbReference type="EMBL" id="GBRH01236655">
    <property type="protein sequence ID" value="JAD61240.1"/>
    <property type="molecule type" value="Transcribed_RNA"/>
</dbReference>
<organism evidence="1">
    <name type="scientific">Arundo donax</name>
    <name type="common">Giant reed</name>
    <name type="synonym">Donax arundinaceus</name>
    <dbReference type="NCBI Taxonomy" id="35708"/>
    <lineage>
        <taxon>Eukaryota</taxon>
        <taxon>Viridiplantae</taxon>
        <taxon>Streptophyta</taxon>
        <taxon>Embryophyta</taxon>
        <taxon>Tracheophyta</taxon>
        <taxon>Spermatophyta</taxon>
        <taxon>Magnoliopsida</taxon>
        <taxon>Liliopsida</taxon>
        <taxon>Poales</taxon>
        <taxon>Poaceae</taxon>
        <taxon>PACMAD clade</taxon>
        <taxon>Arundinoideae</taxon>
        <taxon>Arundineae</taxon>
        <taxon>Arundo</taxon>
    </lineage>
</organism>
<proteinExistence type="predicted"/>
<evidence type="ECO:0000313" key="1">
    <source>
        <dbReference type="EMBL" id="JAD61240.1"/>
    </source>
</evidence>
<protein>
    <submittedName>
        <fullName evidence="1">Uncharacterized protein</fullName>
    </submittedName>
</protein>
<reference evidence="1" key="2">
    <citation type="journal article" date="2015" name="Data Brief">
        <title>Shoot transcriptome of the giant reed, Arundo donax.</title>
        <authorList>
            <person name="Barrero R.A."/>
            <person name="Guerrero F.D."/>
            <person name="Moolhuijzen P."/>
            <person name="Goolsby J.A."/>
            <person name="Tidwell J."/>
            <person name="Bellgard S.E."/>
            <person name="Bellgard M.I."/>
        </authorList>
    </citation>
    <scope>NUCLEOTIDE SEQUENCE</scope>
    <source>
        <tissue evidence="1">Shoot tissue taken approximately 20 cm above the soil surface</tissue>
    </source>
</reference>
<sequence>MTNRYVQFDGSNLLQDSVYIA</sequence>
<accession>A0A0A9BJ51</accession>
<name>A0A0A9BJ51_ARUDO</name>
<dbReference type="AlphaFoldDB" id="A0A0A9BJ51"/>
<reference evidence="1" key="1">
    <citation type="submission" date="2014-09" db="EMBL/GenBank/DDBJ databases">
        <authorList>
            <person name="Magalhaes I.L.F."/>
            <person name="Oliveira U."/>
            <person name="Santos F.R."/>
            <person name="Vidigal T.H.D.A."/>
            <person name="Brescovit A.D."/>
            <person name="Santos A.J."/>
        </authorList>
    </citation>
    <scope>NUCLEOTIDE SEQUENCE</scope>
    <source>
        <tissue evidence="1">Shoot tissue taken approximately 20 cm above the soil surface</tissue>
    </source>
</reference>